<dbReference type="Gene3D" id="1.10.1790.20">
    <property type="match status" value="1"/>
</dbReference>
<comment type="caution">
    <text evidence="14">The sequence shown here is derived from an EMBL/GenBank/DDBJ whole genome shotgun (WGS) entry which is preliminary data.</text>
</comment>
<dbReference type="InterPro" id="IPR042102">
    <property type="entry name" value="RNA_pol_Rpb1_3_sf"/>
</dbReference>
<evidence type="ECO:0000313" key="15">
    <source>
        <dbReference type="Proteomes" id="UP000234639"/>
    </source>
</evidence>
<dbReference type="InterPro" id="IPR044893">
    <property type="entry name" value="RNA_pol_Rpb1_clamp_domain"/>
</dbReference>
<evidence type="ECO:0000256" key="8">
    <source>
        <dbReference type="ARBA" id="ARBA00022842"/>
    </source>
</evidence>
<dbReference type="InterPro" id="IPR045867">
    <property type="entry name" value="DNA-dir_RpoC_beta_prime"/>
</dbReference>
<dbReference type="Gene3D" id="2.40.50.100">
    <property type="match status" value="3"/>
</dbReference>
<feature type="binding site" evidence="11">
    <location>
        <position position="86"/>
    </location>
    <ligand>
        <name>Zn(2+)</name>
        <dbReference type="ChEBI" id="CHEBI:29105"/>
        <label>1</label>
    </ligand>
</feature>
<feature type="binding site" evidence="11">
    <location>
        <position position="73"/>
    </location>
    <ligand>
        <name>Zn(2+)</name>
        <dbReference type="ChEBI" id="CHEBI:29105"/>
        <label>1</label>
    </ligand>
</feature>
<dbReference type="InterPro" id="IPR000722">
    <property type="entry name" value="RNA_pol_asu"/>
</dbReference>
<evidence type="ECO:0000256" key="7">
    <source>
        <dbReference type="ARBA" id="ARBA00022833"/>
    </source>
</evidence>
<accession>A0A2I1NAG5</accession>
<dbReference type="GO" id="GO:0006351">
    <property type="term" value="P:DNA-templated transcription"/>
    <property type="evidence" value="ECO:0007669"/>
    <property type="project" value="UniProtKB-UniRule"/>
</dbReference>
<dbReference type="InterPro" id="IPR012754">
    <property type="entry name" value="DNA-dir_RpoC_beta_prime_bact"/>
</dbReference>
<dbReference type="CDD" id="cd01609">
    <property type="entry name" value="RNAP_beta'_N"/>
    <property type="match status" value="1"/>
</dbReference>
<name>A0A2I1NAG5_9BACT</name>
<organism evidence="14 15">
    <name type="scientific">Campylobacter ureolyticus</name>
    <dbReference type="NCBI Taxonomy" id="827"/>
    <lineage>
        <taxon>Bacteria</taxon>
        <taxon>Pseudomonadati</taxon>
        <taxon>Campylobacterota</taxon>
        <taxon>Epsilonproteobacteria</taxon>
        <taxon>Campylobacterales</taxon>
        <taxon>Campylobacteraceae</taxon>
        <taxon>Campylobacter</taxon>
    </lineage>
</organism>
<evidence type="ECO:0000256" key="9">
    <source>
        <dbReference type="ARBA" id="ARBA00023163"/>
    </source>
</evidence>
<evidence type="ECO:0000256" key="3">
    <source>
        <dbReference type="ARBA" id="ARBA00022478"/>
    </source>
</evidence>
<evidence type="ECO:0000256" key="10">
    <source>
        <dbReference type="ARBA" id="ARBA00048552"/>
    </source>
</evidence>
<dbReference type="FunFam" id="1.10.132.30:FF:000003">
    <property type="entry name" value="DNA-directed RNA polymerase subunit beta"/>
    <property type="match status" value="1"/>
</dbReference>
<evidence type="ECO:0000256" key="11">
    <source>
        <dbReference type="HAMAP-Rule" id="MF_01322"/>
    </source>
</evidence>
<keyword evidence="9 11" id="KW-0804">Transcription</keyword>
<dbReference type="PANTHER" id="PTHR19376:SF54">
    <property type="entry name" value="DNA-DIRECTED RNA POLYMERASE SUBUNIT BETA"/>
    <property type="match status" value="1"/>
</dbReference>
<keyword evidence="6 11" id="KW-0479">Metal-binding</keyword>
<dbReference type="EMBL" id="PKHU01000003">
    <property type="protein sequence ID" value="PKZ29373.1"/>
    <property type="molecule type" value="Genomic_DNA"/>
</dbReference>
<dbReference type="InterPro" id="IPR007083">
    <property type="entry name" value="RNA_pol_Rpb1_4"/>
</dbReference>
<dbReference type="HAMAP" id="MF_01322">
    <property type="entry name" value="RNApol_bact_RpoC"/>
    <property type="match status" value="1"/>
</dbReference>
<dbReference type="EC" id="2.7.7.6" evidence="11"/>
<dbReference type="NCBIfam" id="TIGR02386">
    <property type="entry name" value="rpoC_TIGR"/>
    <property type="match status" value="1"/>
</dbReference>
<dbReference type="GO" id="GO:0003677">
    <property type="term" value="F:DNA binding"/>
    <property type="evidence" value="ECO:0007669"/>
    <property type="project" value="UniProtKB-UniRule"/>
</dbReference>
<feature type="binding site" evidence="11">
    <location>
        <position position="800"/>
    </location>
    <ligand>
        <name>Zn(2+)</name>
        <dbReference type="ChEBI" id="CHEBI:29105"/>
        <label>2</label>
    </ligand>
</feature>
<dbReference type="Gene3D" id="1.10.132.30">
    <property type="match status" value="1"/>
</dbReference>
<dbReference type="SUPFAM" id="SSF64484">
    <property type="entry name" value="beta and beta-prime subunits of DNA dependent RNA-polymerase"/>
    <property type="match status" value="1"/>
</dbReference>
<evidence type="ECO:0000313" key="14">
    <source>
        <dbReference type="EMBL" id="PKZ29373.1"/>
    </source>
</evidence>
<dbReference type="InterPro" id="IPR007081">
    <property type="entry name" value="RNA_pol_Rpb1_5"/>
</dbReference>
<dbReference type="InterPro" id="IPR038120">
    <property type="entry name" value="Rpb1_funnel_sf"/>
</dbReference>
<keyword evidence="4 11" id="KW-0808">Transferase</keyword>
<protein>
    <recommendedName>
        <fullName evidence="11">DNA-directed RNA polymerase subunit beta'</fullName>
        <shortName evidence="11">RNAP subunit beta'</shortName>
        <ecNumber evidence="11">2.7.7.6</ecNumber>
    </recommendedName>
    <alternativeName>
        <fullName evidence="11">RNA polymerase subunit beta'</fullName>
    </alternativeName>
    <alternativeName>
        <fullName evidence="11">Transcriptase subunit beta'</fullName>
    </alternativeName>
</protein>
<dbReference type="GO" id="GO:0000287">
    <property type="term" value="F:magnesium ion binding"/>
    <property type="evidence" value="ECO:0007669"/>
    <property type="project" value="UniProtKB-UniRule"/>
</dbReference>
<keyword evidence="5 11" id="KW-0548">Nucleotidyltransferase</keyword>
<feature type="binding site" evidence="11">
    <location>
        <position position="474"/>
    </location>
    <ligand>
        <name>Mg(2+)</name>
        <dbReference type="ChEBI" id="CHEBI:18420"/>
    </ligand>
</feature>
<comment type="similarity">
    <text evidence="11 12">Belongs to the RNA polymerase beta' chain family.</text>
</comment>
<dbReference type="Pfam" id="PF04983">
    <property type="entry name" value="RNA_pol_Rpb1_3"/>
    <property type="match status" value="1"/>
</dbReference>
<comment type="similarity">
    <text evidence="1">In the N-terminal section; belongs to the RNA polymerase beta chain family.</text>
</comment>
<dbReference type="Proteomes" id="UP000234639">
    <property type="component" value="Unassembled WGS sequence"/>
</dbReference>
<comment type="subunit">
    <text evidence="11">The RNAP catalytic core consists of 2 alpha, 1 beta, 1 beta' and 1 omega subunit. When a sigma factor is associated with the core the holoenzyme is formed, which can initiate transcription.</text>
</comment>
<evidence type="ECO:0000256" key="12">
    <source>
        <dbReference type="RuleBase" id="RU004279"/>
    </source>
</evidence>
<comment type="cofactor">
    <cofactor evidence="11">
        <name>Zn(2+)</name>
        <dbReference type="ChEBI" id="CHEBI:29105"/>
    </cofactor>
    <text evidence="11">Binds 2 Zn(2+) ions per subunit.</text>
</comment>
<proteinExistence type="inferred from homology"/>
<dbReference type="Gene3D" id="4.10.860.120">
    <property type="entry name" value="RNA polymerase II, clamp domain"/>
    <property type="match status" value="1"/>
</dbReference>
<gene>
    <name evidence="11 14" type="primary">rpoC</name>
    <name evidence="14" type="ORF">CYJ41_03160</name>
</gene>
<dbReference type="CDD" id="cd02655">
    <property type="entry name" value="RNAP_beta'_C"/>
    <property type="match status" value="1"/>
</dbReference>
<dbReference type="Gene3D" id="1.10.150.390">
    <property type="match status" value="1"/>
</dbReference>
<comment type="cofactor">
    <cofactor evidence="11">
        <name>Mg(2+)</name>
        <dbReference type="ChEBI" id="CHEBI:18420"/>
    </cofactor>
    <text evidence="11">Binds 1 Mg(2+) ion per subunit.</text>
</comment>
<evidence type="ECO:0000256" key="1">
    <source>
        <dbReference type="ARBA" id="ARBA00007616"/>
    </source>
</evidence>
<dbReference type="Gene3D" id="1.10.40.90">
    <property type="match status" value="1"/>
</dbReference>
<dbReference type="Gene3D" id="2.40.40.20">
    <property type="match status" value="1"/>
</dbReference>
<comment type="catalytic activity">
    <reaction evidence="10 11 12">
        <text>RNA(n) + a ribonucleoside 5'-triphosphate = RNA(n+1) + diphosphate</text>
        <dbReference type="Rhea" id="RHEA:21248"/>
        <dbReference type="Rhea" id="RHEA-COMP:14527"/>
        <dbReference type="Rhea" id="RHEA-COMP:17342"/>
        <dbReference type="ChEBI" id="CHEBI:33019"/>
        <dbReference type="ChEBI" id="CHEBI:61557"/>
        <dbReference type="ChEBI" id="CHEBI:140395"/>
        <dbReference type="EC" id="2.7.7.6"/>
    </reaction>
</comment>
<dbReference type="GO" id="GO:0003899">
    <property type="term" value="F:DNA-directed RNA polymerase activity"/>
    <property type="evidence" value="ECO:0007669"/>
    <property type="project" value="UniProtKB-UniRule"/>
</dbReference>
<evidence type="ECO:0000256" key="2">
    <source>
        <dbReference type="ARBA" id="ARBA00009839"/>
    </source>
</evidence>
<dbReference type="InterPro" id="IPR007080">
    <property type="entry name" value="RNA_pol_Rpb1_1"/>
</dbReference>
<dbReference type="GO" id="GO:0008270">
    <property type="term" value="F:zinc ion binding"/>
    <property type="evidence" value="ECO:0007669"/>
    <property type="project" value="UniProtKB-UniRule"/>
</dbReference>
<reference evidence="14 15" key="1">
    <citation type="submission" date="2017-12" db="EMBL/GenBank/DDBJ databases">
        <title>Phylogenetic diversity of female urinary microbiome.</title>
        <authorList>
            <person name="Thomas-White K."/>
            <person name="Wolfe A.J."/>
        </authorList>
    </citation>
    <scope>NUCLEOTIDE SEQUENCE [LARGE SCALE GENOMIC DNA]</scope>
    <source>
        <strain evidence="14 15">UMB0112</strain>
    </source>
</reference>
<feature type="binding site" evidence="11">
    <location>
        <position position="71"/>
    </location>
    <ligand>
        <name>Zn(2+)</name>
        <dbReference type="ChEBI" id="CHEBI:29105"/>
        <label>1</label>
    </ligand>
</feature>
<evidence type="ECO:0000256" key="5">
    <source>
        <dbReference type="ARBA" id="ARBA00022695"/>
    </source>
</evidence>
<dbReference type="Pfam" id="PF00623">
    <property type="entry name" value="RNA_pol_Rpb1_2"/>
    <property type="match status" value="1"/>
</dbReference>
<dbReference type="Gene3D" id="1.10.274.100">
    <property type="entry name" value="RNA polymerase Rpb1, domain 3"/>
    <property type="match status" value="1"/>
</dbReference>
<feature type="binding site" evidence="11">
    <location>
        <position position="874"/>
    </location>
    <ligand>
        <name>Zn(2+)</name>
        <dbReference type="ChEBI" id="CHEBI:29105"/>
        <label>2</label>
    </ligand>
</feature>
<dbReference type="InterPro" id="IPR007066">
    <property type="entry name" value="RNA_pol_Rpb1_3"/>
</dbReference>
<dbReference type="PANTHER" id="PTHR19376">
    <property type="entry name" value="DNA-DIRECTED RNA POLYMERASE"/>
    <property type="match status" value="1"/>
</dbReference>
<dbReference type="Pfam" id="PF05000">
    <property type="entry name" value="RNA_pol_Rpb1_4"/>
    <property type="match status" value="1"/>
</dbReference>
<keyword evidence="8 11" id="KW-0460">Magnesium</keyword>
<evidence type="ECO:0000259" key="13">
    <source>
        <dbReference type="SMART" id="SM00663"/>
    </source>
</evidence>
<sequence length="1502" mass="166928">MSDFAKIEITENKRPHDFDAVQIQLASPEEIRAWSHGEVKKPETINYRTLKPERDGLFCAKIFGPIRDYECLCGKYKKMRFEGHRCEKCGVEVTSSKVRRTRMGHIELVTPVAHIWYVNSLPSRIGTLLGVRMKDLERVLYYEAYIVDNPGDAYYDNENTKKVEKYEVLNEEQYQLLSSRFYNTGFSAAMGGEVIHKLLSELDLVSIVAELKEAMESTKSEARKKDIIKRLKVVESFLSSNNKPEWMMITALPVLPAELRPLVSLDGGKFAVSDVNDLYRRVINRNTRLKRLLELDAPEIIIRNEKRMLQEAVDALFDNGRRANAVKGANKRPLKSLSEIIKGKQGRFRQNLLGKRVDFSGRSVIVIGPNLKMDQCGLPKTMALELFKPHLIARLQEKGYAATVKQAKKMLDDKAVEVWECLEEVVKNYPIMLNRAPTLHKMSIQAFHPVLVDGKAIKLHPLVCAAFNADFDGDQMAVHVPLSQEAIAECKVLMLSSMNILLPASGKAVCVPSQDMVLGLYYLSLEKENAKGTNKIYSSVDEVMIAVDSGYLDVHAKIKTMIDSNTVFTTAGRLILKSIIPDFIDEKMWNKILKKKDIANLIDQVYEKGGLEVTAKFLDDLKDLGFDWATKAAVSISMADIITPKSKVKYVEEAKKEVKEIQSQYGVGLLTDSERYNKIIDIWTNTNTKVAREMMNLIENDQSGFNSIYMMADSGARGSAAQIRQLAGMRGLMAKPDGSIIETPITSNFREGLNVLEYFISTHGARKGLADTALKTANAGYLTRKLIDVGQNVKITMHDCGTHEGIEIAEITANGALIESLEDRIVGRVLSDDVIDPITNEILFSQGTLIDAQIAKEITEAGIKAVSIRTPITCKAKKGVCAKCYGINLGEGKMVKPGEAVGIIAAQSIGEPGTQLTLRTFHVGGTASTEQQDHQILAKSEGFVRYYNIKTYENKGKQIVANRRNAAILIVEPKIKASFDGVLEVETSYEDVILTVKSKDKEEKHTIRKHNIAKVNELAGVSGKIEGKFYLPYKNGDKVTASESIVEIIKEGWHVPGRIPYASEIHIDDGEPISQVTKTSSSGTLKFYILDGASLTRIRDIKKGYEVKEKGLFVVVADDDDREAARYYIPRTSIVEFDDNSKVKNGDVIFKPKKNEKIIIAQWDPYSTPIIAEDSGVVSFEGIEPGFSATEQYDELTGQTRLVVNEYLPQGIKPTISVVTDSKTLTYQIEPKTVIYVSNGQKVALADTLAKTPKAVAKSSDITGGLPRVSELFEARKPKNAAVIAEIDGVVKFGKALRSKEKIIIESPDGLEVEHTIDKSLQIQVREGEFVHAGEKLTDGLISSQDVLRILGEKALHQYLISEIQQVYRSQGVAINDKHIEIIVSQMLRQVSILDSGNTSFIVGDLVSRRKFRAENQRVMKMGGEPAIAEPILLGVTRAAIGSDSFISAASFQETTKVLTESSISGKFDYLEDLKENVILGKMIPVGTGLYKKDKVKIRSNK</sequence>
<comment type="similarity">
    <text evidence="2">In the C-terminal section; belongs to the RNA polymerase beta' chain family.</text>
</comment>
<dbReference type="Pfam" id="PF04997">
    <property type="entry name" value="RNA_pol_Rpb1_1"/>
    <property type="match status" value="1"/>
</dbReference>
<dbReference type="RefSeq" id="WP_101636955.1">
    <property type="nucleotide sequence ID" value="NZ_JAPXGK010000003.1"/>
</dbReference>
<evidence type="ECO:0000256" key="6">
    <source>
        <dbReference type="ARBA" id="ARBA00022723"/>
    </source>
</evidence>
<dbReference type="Pfam" id="PF04998">
    <property type="entry name" value="RNA_pol_Rpb1_5"/>
    <property type="match status" value="1"/>
</dbReference>
<dbReference type="SMART" id="SM00663">
    <property type="entry name" value="RPOLA_N"/>
    <property type="match status" value="1"/>
</dbReference>
<dbReference type="GO" id="GO:0000428">
    <property type="term" value="C:DNA-directed RNA polymerase complex"/>
    <property type="evidence" value="ECO:0007669"/>
    <property type="project" value="UniProtKB-KW"/>
</dbReference>
<dbReference type="InterPro" id="IPR006592">
    <property type="entry name" value="RNA_pol_N"/>
</dbReference>
<feature type="binding site" evidence="11">
    <location>
        <position position="470"/>
    </location>
    <ligand>
        <name>Mg(2+)</name>
        <dbReference type="ChEBI" id="CHEBI:18420"/>
    </ligand>
</feature>
<feature type="binding site" evidence="11">
    <location>
        <position position="89"/>
    </location>
    <ligand>
        <name>Zn(2+)</name>
        <dbReference type="ChEBI" id="CHEBI:29105"/>
        <label>1</label>
    </ligand>
</feature>
<keyword evidence="3 11" id="KW-0240">DNA-directed RNA polymerase</keyword>
<evidence type="ECO:0000256" key="4">
    <source>
        <dbReference type="ARBA" id="ARBA00022679"/>
    </source>
</evidence>
<feature type="binding site" evidence="11">
    <location>
        <position position="884"/>
    </location>
    <ligand>
        <name>Zn(2+)</name>
        <dbReference type="ChEBI" id="CHEBI:29105"/>
        <label>2</label>
    </ligand>
</feature>
<feature type="binding site" evidence="11">
    <location>
        <position position="881"/>
    </location>
    <ligand>
        <name>Zn(2+)</name>
        <dbReference type="ChEBI" id="CHEBI:29105"/>
        <label>2</label>
    </ligand>
</feature>
<feature type="binding site" evidence="11">
    <location>
        <position position="472"/>
    </location>
    <ligand>
        <name>Mg(2+)</name>
        <dbReference type="ChEBI" id="CHEBI:18420"/>
    </ligand>
</feature>
<comment type="function">
    <text evidence="11 12">DNA-dependent RNA polymerase catalyzes the transcription of DNA into RNA using the four ribonucleoside triphosphates as substrates.</text>
</comment>
<feature type="domain" description="RNA polymerase N-terminal" evidence="13">
    <location>
        <begin position="245"/>
        <end position="524"/>
    </location>
</feature>
<keyword evidence="7 11" id="KW-0862">Zinc</keyword>